<evidence type="ECO:0008006" key="4">
    <source>
        <dbReference type="Google" id="ProtNLM"/>
    </source>
</evidence>
<dbReference type="InterPro" id="IPR029046">
    <property type="entry name" value="LolA/LolB/LppX"/>
</dbReference>
<reference evidence="2 3" key="1">
    <citation type="submission" date="2020-01" db="EMBL/GenBank/DDBJ databases">
        <title>Herbidospora sp. NEAU-GS84 nov., a novel actinomycete isolated from soil.</title>
        <authorList>
            <person name="Han L."/>
        </authorList>
    </citation>
    <scope>NUCLEOTIDE SEQUENCE [LARGE SCALE GENOMIC DNA]</scope>
    <source>
        <strain evidence="2 3">NEAU-GS84</strain>
    </source>
</reference>
<organism evidence="2 3">
    <name type="scientific">Herbidospora solisilvae</name>
    <dbReference type="NCBI Taxonomy" id="2696284"/>
    <lineage>
        <taxon>Bacteria</taxon>
        <taxon>Bacillati</taxon>
        <taxon>Actinomycetota</taxon>
        <taxon>Actinomycetes</taxon>
        <taxon>Streptosporangiales</taxon>
        <taxon>Streptosporangiaceae</taxon>
        <taxon>Herbidospora</taxon>
    </lineage>
</organism>
<evidence type="ECO:0000313" key="3">
    <source>
        <dbReference type="Proteomes" id="UP000479526"/>
    </source>
</evidence>
<evidence type="ECO:0000256" key="1">
    <source>
        <dbReference type="SAM" id="MobiDB-lite"/>
    </source>
</evidence>
<sequence>MPENELRTLLAEASADRPPGVRILPVAPRPRRMWLPVAAAAAAAATAVVLVLPGTTPSANAQVMAAVDTTSSESYRIETVSGAKTFTGAFDPERRVGVIVRNDGAETRFVGDTVYGKDPGDAKWFAGPRFDDELRQAPAAVGLVKLMPLDPPAALSRLRAATEVTEQGPASGDGWTGARFAFTLPDGVSGLVDVDDQDRIRRLEVTFAAENHTNVMEFGDFGTAVTVEAPPQDQITTEPGDKHAGGVPKPVGTASPVKP</sequence>
<accession>A0A7C9J681</accession>
<dbReference type="AlphaFoldDB" id="A0A7C9J681"/>
<dbReference type="RefSeq" id="WP_161482039.1">
    <property type="nucleotide sequence ID" value="NZ_WXEW01000007.1"/>
</dbReference>
<dbReference type="Proteomes" id="UP000479526">
    <property type="component" value="Unassembled WGS sequence"/>
</dbReference>
<gene>
    <name evidence="2" type="ORF">GT755_24945</name>
</gene>
<name>A0A7C9J681_9ACTN</name>
<evidence type="ECO:0000313" key="2">
    <source>
        <dbReference type="EMBL" id="NAS24920.1"/>
    </source>
</evidence>
<dbReference type="EMBL" id="WXEW01000007">
    <property type="protein sequence ID" value="NAS24920.1"/>
    <property type="molecule type" value="Genomic_DNA"/>
</dbReference>
<keyword evidence="3" id="KW-1185">Reference proteome</keyword>
<proteinExistence type="predicted"/>
<dbReference type="Gene3D" id="2.50.20.20">
    <property type="match status" value="1"/>
</dbReference>
<comment type="caution">
    <text evidence="2">The sequence shown here is derived from an EMBL/GenBank/DDBJ whole genome shotgun (WGS) entry which is preliminary data.</text>
</comment>
<protein>
    <recommendedName>
        <fullName evidence="4">LppX_LprAFG lipoprotein</fullName>
    </recommendedName>
</protein>
<feature type="region of interest" description="Disordered" evidence="1">
    <location>
        <begin position="232"/>
        <end position="259"/>
    </location>
</feature>
<dbReference type="SUPFAM" id="SSF89392">
    <property type="entry name" value="Prokaryotic lipoproteins and lipoprotein localization factors"/>
    <property type="match status" value="1"/>
</dbReference>